<reference evidence="7 8" key="1">
    <citation type="journal article" date="2018" name="Evol. Lett.">
        <title>Horizontal gene cluster transfer increased hallucinogenic mushroom diversity.</title>
        <authorList>
            <person name="Reynolds H.T."/>
            <person name="Vijayakumar V."/>
            <person name="Gluck-Thaler E."/>
            <person name="Korotkin H.B."/>
            <person name="Matheny P.B."/>
            <person name="Slot J.C."/>
        </authorList>
    </citation>
    <scope>NUCLEOTIDE SEQUENCE [LARGE SCALE GENOMIC DNA]</scope>
    <source>
        <strain evidence="7 8">2631</strain>
    </source>
</reference>
<feature type="compositionally biased region" description="Polar residues" evidence="5">
    <location>
        <begin position="270"/>
        <end position="284"/>
    </location>
</feature>
<dbReference type="STRING" id="93625.A0A409XVH6"/>
<proteinExistence type="predicted"/>
<evidence type="ECO:0000256" key="2">
    <source>
        <dbReference type="ARBA" id="ARBA00022692"/>
    </source>
</evidence>
<feature type="region of interest" description="Disordered" evidence="5">
    <location>
        <begin position="207"/>
        <end position="374"/>
    </location>
</feature>
<feature type="region of interest" description="Disordered" evidence="5">
    <location>
        <begin position="1"/>
        <end position="25"/>
    </location>
</feature>
<evidence type="ECO:0000313" key="7">
    <source>
        <dbReference type="EMBL" id="PPQ94701.1"/>
    </source>
</evidence>
<feature type="compositionally biased region" description="Low complexity" evidence="5">
    <location>
        <begin position="135"/>
        <end position="154"/>
    </location>
</feature>
<protein>
    <submittedName>
        <fullName evidence="7">Uncharacterized protein</fullName>
    </submittedName>
</protein>
<evidence type="ECO:0000256" key="1">
    <source>
        <dbReference type="ARBA" id="ARBA00004167"/>
    </source>
</evidence>
<feature type="transmembrane region" description="Helical" evidence="6">
    <location>
        <begin position="176"/>
        <end position="198"/>
    </location>
</feature>
<dbReference type="GO" id="GO:0016020">
    <property type="term" value="C:membrane"/>
    <property type="evidence" value="ECO:0007669"/>
    <property type="project" value="UniProtKB-SubCell"/>
</dbReference>
<feature type="compositionally biased region" description="Polar residues" evidence="5">
    <location>
        <begin position="1"/>
        <end position="16"/>
    </location>
</feature>
<dbReference type="AlphaFoldDB" id="A0A409XVH6"/>
<evidence type="ECO:0000256" key="4">
    <source>
        <dbReference type="ARBA" id="ARBA00023136"/>
    </source>
</evidence>
<evidence type="ECO:0000256" key="5">
    <source>
        <dbReference type="SAM" id="MobiDB-lite"/>
    </source>
</evidence>
<name>A0A409XVH6_PSICY</name>
<keyword evidence="2 6" id="KW-0812">Transmembrane</keyword>
<dbReference type="EMBL" id="NHYD01000271">
    <property type="protein sequence ID" value="PPQ94701.1"/>
    <property type="molecule type" value="Genomic_DNA"/>
</dbReference>
<keyword evidence="3 6" id="KW-1133">Transmembrane helix</keyword>
<feature type="non-terminal residue" evidence="7">
    <location>
        <position position="1"/>
    </location>
</feature>
<dbReference type="InParanoid" id="A0A409XVH6"/>
<gene>
    <name evidence="7" type="ORF">CVT25_009556</name>
</gene>
<accession>A0A409XVH6</accession>
<feature type="region of interest" description="Disordered" evidence="5">
    <location>
        <begin position="135"/>
        <end position="171"/>
    </location>
</feature>
<keyword evidence="8" id="KW-1185">Reference proteome</keyword>
<dbReference type="InterPro" id="IPR051694">
    <property type="entry name" value="Immunoregulatory_rcpt-like"/>
</dbReference>
<evidence type="ECO:0000313" key="8">
    <source>
        <dbReference type="Proteomes" id="UP000283269"/>
    </source>
</evidence>
<dbReference type="GO" id="GO:0071944">
    <property type="term" value="C:cell periphery"/>
    <property type="evidence" value="ECO:0007669"/>
    <property type="project" value="UniProtKB-ARBA"/>
</dbReference>
<evidence type="ECO:0000256" key="3">
    <source>
        <dbReference type="ARBA" id="ARBA00022989"/>
    </source>
</evidence>
<organism evidence="7 8">
    <name type="scientific">Psilocybe cyanescens</name>
    <dbReference type="NCBI Taxonomy" id="93625"/>
    <lineage>
        <taxon>Eukaryota</taxon>
        <taxon>Fungi</taxon>
        <taxon>Dikarya</taxon>
        <taxon>Basidiomycota</taxon>
        <taxon>Agaricomycotina</taxon>
        <taxon>Agaricomycetes</taxon>
        <taxon>Agaricomycetidae</taxon>
        <taxon>Agaricales</taxon>
        <taxon>Agaricineae</taxon>
        <taxon>Strophariaceae</taxon>
        <taxon>Psilocybe</taxon>
    </lineage>
</organism>
<comment type="subcellular location">
    <subcellularLocation>
        <location evidence="1">Membrane</location>
        <topology evidence="1">Single-pass membrane protein</topology>
    </subcellularLocation>
</comment>
<keyword evidence="4 6" id="KW-0472">Membrane</keyword>
<dbReference type="Proteomes" id="UP000283269">
    <property type="component" value="Unassembled WGS sequence"/>
</dbReference>
<evidence type="ECO:0000256" key="6">
    <source>
        <dbReference type="SAM" id="Phobius"/>
    </source>
</evidence>
<dbReference type="PANTHER" id="PTHR15549">
    <property type="entry name" value="PAIRED IMMUNOGLOBULIN-LIKE TYPE 2 RECEPTOR"/>
    <property type="match status" value="1"/>
</dbReference>
<dbReference type="OrthoDB" id="3267813at2759"/>
<sequence>VSDSSKFGSGGTSVAASVTDSNDSSCFSSDSNVSPDFVFSIEPPNQVVQCQDMRLWWDPATVQGTPNFLGVIPGGESFAIPQGPITNITAQGTGFTWKPNVRGGTTLLIVGGDSRGNGTAGSSFNVVSSGINNDGSCLSDSSPSSTPGSPAGGSYQTSVDRSQSGGGGGGSSNTGAIVGGVVGGLVAIVAIVLMIWFFRKKQKKQKRFKERPVDLMNADDDDGDESAPSGRPRTNELPQYYQPEPFMVPDPTANGSIAETDDVEGRRPMSGTTSSFYTRDTGATSPDPASASLLGFGMTAGSSTGQERRKGAPRPMRTVNVIQHDDAGPSLPPPENKDGEDEPETIELPPAYTAVRRTGANTEGASPPAVEPTH</sequence>
<comment type="caution">
    <text evidence="7">The sequence shown here is derived from an EMBL/GenBank/DDBJ whole genome shotgun (WGS) entry which is preliminary data.</text>
</comment>